<keyword evidence="3" id="KW-1185">Reference proteome</keyword>
<sequence length="167" mass="18846">MPMTDLFRLAGDIALRMPRLPTFILWNFVDKSDFCALVYHVEADSNPGCHDGGATLSWRSIWHAELEPSVVEVWEQVALQNIHSRRRSLQVNKILVSGVHGGEGWTHRQAAHNLGLPSWVYKAHTKVLPSDLRCAPPVVSRVHHPFPSLGLWEEYAWRRLGVTGIGI</sequence>
<evidence type="ECO:0000259" key="1">
    <source>
        <dbReference type="Pfam" id="PF20183"/>
    </source>
</evidence>
<dbReference type="InterPro" id="IPR046676">
    <property type="entry name" value="DUF6546"/>
</dbReference>
<dbReference type="Proteomes" id="UP001172159">
    <property type="component" value="Unassembled WGS sequence"/>
</dbReference>
<dbReference type="EMBL" id="JAUKTV010000004">
    <property type="protein sequence ID" value="KAK0739098.1"/>
    <property type="molecule type" value="Genomic_DNA"/>
</dbReference>
<name>A0AA40EIN7_9PEZI</name>
<proteinExistence type="predicted"/>
<protein>
    <recommendedName>
        <fullName evidence="1">DUF6546 domain-containing protein</fullName>
    </recommendedName>
</protein>
<accession>A0AA40EIN7</accession>
<gene>
    <name evidence="2" type="ORF">B0T21DRAFT_136664</name>
</gene>
<feature type="domain" description="DUF6546" evidence="1">
    <location>
        <begin position="3"/>
        <end position="120"/>
    </location>
</feature>
<organism evidence="2 3">
    <name type="scientific">Apiosordaria backusii</name>
    <dbReference type="NCBI Taxonomy" id="314023"/>
    <lineage>
        <taxon>Eukaryota</taxon>
        <taxon>Fungi</taxon>
        <taxon>Dikarya</taxon>
        <taxon>Ascomycota</taxon>
        <taxon>Pezizomycotina</taxon>
        <taxon>Sordariomycetes</taxon>
        <taxon>Sordariomycetidae</taxon>
        <taxon>Sordariales</taxon>
        <taxon>Lasiosphaeriaceae</taxon>
        <taxon>Apiosordaria</taxon>
    </lineage>
</organism>
<dbReference type="AlphaFoldDB" id="A0AA40EIN7"/>
<dbReference type="Pfam" id="PF20183">
    <property type="entry name" value="DUF6546"/>
    <property type="match status" value="1"/>
</dbReference>
<comment type="caution">
    <text evidence="2">The sequence shown here is derived from an EMBL/GenBank/DDBJ whole genome shotgun (WGS) entry which is preliminary data.</text>
</comment>
<evidence type="ECO:0000313" key="2">
    <source>
        <dbReference type="EMBL" id="KAK0739098.1"/>
    </source>
</evidence>
<reference evidence="2" key="1">
    <citation type="submission" date="2023-06" db="EMBL/GenBank/DDBJ databases">
        <title>Genome-scale phylogeny and comparative genomics of the fungal order Sordariales.</title>
        <authorList>
            <consortium name="Lawrence Berkeley National Laboratory"/>
            <person name="Hensen N."/>
            <person name="Bonometti L."/>
            <person name="Westerberg I."/>
            <person name="Brannstrom I.O."/>
            <person name="Guillou S."/>
            <person name="Cros-Aarteil S."/>
            <person name="Calhoun S."/>
            <person name="Haridas S."/>
            <person name="Kuo A."/>
            <person name="Mondo S."/>
            <person name="Pangilinan J."/>
            <person name="Riley R."/>
            <person name="Labutti K."/>
            <person name="Andreopoulos B."/>
            <person name="Lipzen A."/>
            <person name="Chen C."/>
            <person name="Yanf M."/>
            <person name="Daum C."/>
            <person name="Ng V."/>
            <person name="Clum A."/>
            <person name="Steindorff A."/>
            <person name="Ohm R."/>
            <person name="Martin F."/>
            <person name="Silar P."/>
            <person name="Natvig D."/>
            <person name="Lalanne C."/>
            <person name="Gautier V."/>
            <person name="Ament-Velasquez S.L."/>
            <person name="Kruys A."/>
            <person name="Hutchinson M.I."/>
            <person name="Powell A.J."/>
            <person name="Barry K."/>
            <person name="Miller A.N."/>
            <person name="Grigoriev I.V."/>
            <person name="Debuchy R."/>
            <person name="Gladieux P."/>
            <person name="Thoren M.H."/>
            <person name="Johannesson H."/>
        </authorList>
    </citation>
    <scope>NUCLEOTIDE SEQUENCE</scope>
    <source>
        <strain evidence="2">CBS 540.89</strain>
    </source>
</reference>
<evidence type="ECO:0000313" key="3">
    <source>
        <dbReference type="Proteomes" id="UP001172159"/>
    </source>
</evidence>